<dbReference type="GO" id="GO:0004602">
    <property type="term" value="F:glutathione peroxidase activity"/>
    <property type="evidence" value="ECO:0007669"/>
    <property type="project" value="UniProtKB-ARBA"/>
</dbReference>
<dbReference type="SFLD" id="SFLDS00019">
    <property type="entry name" value="Glutathione_Transferase_(cytos"/>
    <property type="match status" value="1"/>
</dbReference>
<dbReference type="SUPFAM" id="SSF47616">
    <property type="entry name" value="GST C-terminal domain-like"/>
    <property type="match status" value="1"/>
</dbReference>
<reference evidence="7" key="1">
    <citation type="submission" date="2023-03" db="EMBL/GenBank/DDBJ databases">
        <title>Massive genome expansion in bonnet fungi (Mycena s.s.) driven by repeated elements and novel gene families across ecological guilds.</title>
        <authorList>
            <consortium name="Lawrence Berkeley National Laboratory"/>
            <person name="Harder C.B."/>
            <person name="Miyauchi S."/>
            <person name="Viragh M."/>
            <person name="Kuo A."/>
            <person name="Thoen E."/>
            <person name="Andreopoulos B."/>
            <person name="Lu D."/>
            <person name="Skrede I."/>
            <person name="Drula E."/>
            <person name="Henrissat B."/>
            <person name="Morin E."/>
            <person name="Kohler A."/>
            <person name="Barry K."/>
            <person name="LaButti K."/>
            <person name="Morin E."/>
            <person name="Salamov A."/>
            <person name="Lipzen A."/>
            <person name="Mereny Z."/>
            <person name="Hegedus B."/>
            <person name="Baldrian P."/>
            <person name="Stursova M."/>
            <person name="Weitz H."/>
            <person name="Taylor A."/>
            <person name="Grigoriev I.V."/>
            <person name="Nagy L.G."/>
            <person name="Martin F."/>
            <person name="Kauserud H."/>
        </authorList>
    </citation>
    <scope>NUCLEOTIDE SEQUENCE</scope>
    <source>
        <strain evidence="7">9284</strain>
    </source>
</reference>
<dbReference type="Gene3D" id="3.40.30.10">
    <property type="entry name" value="Glutaredoxin"/>
    <property type="match status" value="1"/>
</dbReference>
<dbReference type="EC" id="2.5.1.18" evidence="2"/>
<keyword evidence="8" id="KW-1185">Reference proteome</keyword>
<accession>A0AAD7FDC6</accession>
<name>A0AAD7FDC6_9AGAR</name>
<sequence>MLVVHHVQRSQSERVVWLCEELGIPYELKVYQRDRATLLAPPEFKALHPTGAAPIIQDGTITLAESSAIMEYIVQKYAPDSRLRLPASDPNFGEYIYWYHYAIGSVQAFISIPMFLRRAGVDSTSPTAQRLDQRLGNALKYIDARLQETNAYLAGGELTLADIYMFYQTTTVRLFHPFALTAYPGILAWVRRVAERPGYRRFIEKAEQGDDRGVVPTVMEEEPEPMRPGM</sequence>
<comment type="caution">
    <text evidence="7">The sequence shown here is derived from an EMBL/GenBank/DDBJ whole genome shotgun (WGS) entry which is preliminary data.</text>
</comment>
<dbReference type="InterPro" id="IPR040079">
    <property type="entry name" value="Glutathione_S-Trfase"/>
</dbReference>
<dbReference type="PROSITE" id="PS50405">
    <property type="entry name" value="GST_CTER"/>
    <property type="match status" value="1"/>
</dbReference>
<dbReference type="SFLD" id="SFLDG00358">
    <property type="entry name" value="Main_(cytGST)"/>
    <property type="match status" value="1"/>
</dbReference>
<dbReference type="InterPro" id="IPR010987">
    <property type="entry name" value="Glutathione-S-Trfase_C-like"/>
</dbReference>
<dbReference type="AlphaFoldDB" id="A0AAD7FDC6"/>
<comment type="catalytic activity">
    <reaction evidence="4">
        <text>RX + glutathione = an S-substituted glutathione + a halide anion + H(+)</text>
        <dbReference type="Rhea" id="RHEA:16437"/>
        <dbReference type="ChEBI" id="CHEBI:15378"/>
        <dbReference type="ChEBI" id="CHEBI:16042"/>
        <dbReference type="ChEBI" id="CHEBI:17792"/>
        <dbReference type="ChEBI" id="CHEBI:57925"/>
        <dbReference type="ChEBI" id="CHEBI:90779"/>
        <dbReference type="EC" id="2.5.1.18"/>
    </reaction>
</comment>
<evidence type="ECO:0000256" key="2">
    <source>
        <dbReference type="ARBA" id="ARBA00012452"/>
    </source>
</evidence>
<keyword evidence="3" id="KW-0808">Transferase</keyword>
<dbReference type="SUPFAM" id="SSF52833">
    <property type="entry name" value="Thioredoxin-like"/>
    <property type="match status" value="1"/>
</dbReference>
<protein>
    <recommendedName>
        <fullName evidence="2">glutathione transferase</fullName>
        <ecNumber evidence="2">2.5.1.18</ecNumber>
    </recommendedName>
</protein>
<dbReference type="PROSITE" id="PS50404">
    <property type="entry name" value="GST_NTER"/>
    <property type="match status" value="1"/>
</dbReference>
<evidence type="ECO:0000313" key="8">
    <source>
        <dbReference type="Proteomes" id="UP001221142"/>
    </source>
</evidence>
<dbReference type="FunFam" id="3.40.30.10:FF:000156">
    <property type="entry name" value="Glutathione S-transferase 1"/>
    <property type="match status" value="1"/>
</dbReference>
<dbReference type="PANTHER" id="PTHR44051:SF9">
    <property type="entry name" value="GLUTATHIONE S-TRANSFERASE 1"/>
    <property type="match status" value="1"/>
</dbReference>
<comment type="similarity">
    <text evidence="1">Belongs to the GST superfamily.</text>
</comment>
<proteinExistence type="inferred from homology"/>
<dbReference type="SFLD" id="SFLDG01150">
    <property type="entry name" value="Main.1:_Beta-like"/>
    <property type="match status" value="1"/>
</dbReference>
<organism evidence="7 8">
    <name type="scientific">Roridomyces roridus</name>
    <dbReference type="NCBI Taxonomy" id="1738132"/>
    <lineage>
        <taxon>Eukaryota</taxon>
        <taxon>Fungi</taxon>
        <taxon>Dikarya</taxon>
        <taxon>Basidiomycota</taxon>
        <taxon>Agaricomycotina</taxon>
        <taxon>Agaricomycetes</taxon>
        <taxon>Agaricomycetidae</taxon>
        <taxon>Agaricales</taxon>
        <taxon>Marasmiineae</taxon>
        <taxon>Mycenaceae</taxon>
        <taxon>Roridomyces</taxon>
    </lineage>
</organism>
<dbReference type="EMBL" id="JARKIF010000021">
    <property type="protein sequence ID" value="KAJ7617260.1"/>
    <property type="molecule type" value="Genomic_DNA"/>
</dbReference>
<dbReference type="Gene3D" id="1.20.1050.10">
    <property type="match status" value="1"/>
</dbReference>
<feature type="domain" description="GST N-terminal" evidence="5">
    <location>
        <begin position="1"/>
        <end position="81"/>
    </location>
</feature>
<gene>
    <name evidence="7" type="ORF">FB45DRAFT_1104557</name>
</gene>
<evidence type="ECO:0000256" key="4">
    <source>
        <dbReference type="ARBA" id="ARBA00047960"/>
    </source>
</evidence>
<dbReference type="GO" id="GO:0005737">
    <property type="term" value="C:cytoplasm"/>
    <property type="evidence" value="ECO:0007669"/>
    <property type="project" value="UniProtKB-ARBA"/>
</dbReference>
<evidence type="ECO:0000256" key="3">
    <source>
        <dbReference type="ARBA" id="ARBA00022679"/>
    </source>
</evidence>
<evidence type="ECO:0000313" key="7">
    <source>
        <dbReference type="EMBL" id="KAJ7617260.1"/>
    </source>
</evidence>
<feature type="domain" description="GST C-terminal" evidence="6">
    <location>
        <begin position="72"/>
        <end position="217"/>
    </location>
</feature>
<dbReference type="Pfam" id="PF13409">
    <property type="entry name" value="GST_N_2"/>
    <property type="match status" value="1"/>
</dbReference>
<dbReference type="InterPro" id="IPR004045">
    <property type="entry name" value="Glutathione_S-Trfase_N"/>
</dbReference>
<dbReference type="CDD" id="cd03046">
    <property type="entry name" value="GST_N_GTT1_like"/>
    <property type="match status" value="1"/>
</dbReference>
<evidence type="ECO:0000259" key="6">
    <source>
        <dbReference type="PROSITE" id="PS50405"/>
    </source>
</evidence>
<evidence type="ECO:0000256" key="1">
    <source>
        <dbReference type="ARBA" id="ARBA00007409"/>
    </source>
</evidence>
<dbReference type="InterPro" id="IPR004046">
    <property type="entry name" value="GST_C"/>
</dbReference>
<dbReference type="Pfam" id="PF00043">
    <property type="entry name" value="GST_C"/>
    <property type="match status" value="1"/>
</dbReference>
<dbReference type="Proteomes" id="UP001221142">
    <property type="component" value="Unassembled WGS sequence"/>
</dbReference>
<dbReference type="PANTHER" id="PTHR44051">
    <property type="entry name" value="GLUTATHIONE S-TRANSFERASE-RELATED"/>
    <property type="match status" value="1"/>
</dbReference>
<dbReference type="InterPro" id="IPR036282">
    <property type="entry name" value="Glutathione-S-Trfase_C_sf"/>
</dbReference>
<evidence type="ECO:0000259" key="5">
    <source>
        <dbReference type="PROSITE" id="PS50404"/>
    </source>
</evidence>
<dbReference type="InterPro" id="IPR036249">
    <property type="entry name" value="Thioredoxin-like_sf"/>
</dbReference>
<dbReference type="GO" id="GO:0004364">
    <property type="term" value="F:glutathione transferase activity"/>
    <property type="evidence" value="ECO:0007669"/>
    <property type="project" value="UniProtKB-EC"/>
</dbReference>